<dbReference type="Pfam" id="PF14261">
    <property type="entry name" value="DUF4351"/>
    <property type="match status" value="1"/>
</dbReference>
<accession>A0A2S7XUT5</accession>
<dbReference type="RefSeq" id="WP_105072652.1">
    <property type="nucleotide sequence ID" value="NZ_JAFLKP010000064.1"/>
</dbReference>
<dbReference type="AlphaFoldDB" id="A0A2S7XUT5"/>
<evidence type="ECO:0000259" key="1">
    <source>
        <dbReference type="Pfam" id="PF14261"/>
    </source>
</evidence>
<dbReference type="PANTHER" id="PTHR35586">
    <property type="entry name" value="SLL1691 PROTEIN"/>
    <property type="match status" value="1"/>
</dbReference>
<gene>
    <name evidence="3" type="ORF">CXB77_02410</name>
    <name evidence="2" type="ORF">CXB77_02775</name>
</gene>
<evidence type="ECO:0000313" key="2">
    <source>
        <dbReference type="EMBL" id="PQJ97273.1"/>
    </source>
</evidence>
<evidence type="ECO:0000313" key="4">
    <source>
        <dbReference type="Proteomes" id="UP000239936"/>
    </source>
</evidence>
<name>A0A2S7XUT5_9GAMM</name>
<dbReference type="InterPro" id="IPR025587">
    <property type="entry name" value="DUF4351"/>
</dbReference>
<dbReference type="Proteomes" id="UP000239936">
    <property type="component" value="Unassembled WGS sequence"/>
</dbReference>
<evidence type="ECO:0000313" key="3">
    <source>
        <dbReference type="EMBL" id="PQJ97394.1"/>
    </source>
</evidence>
<comment type="caution">
    <text evidence="2">The sequence shown here is derived from an EMBL/GenBank/DDBJ whole genome shotgun (WGS) entry which is preliminary data.</text>
</comment>
<dbReference type="EMBL" id="PPGH01000015">
    <property type="protein sequence ID" value="PQJ97273.1"/>
    <property type="molecule type" value="Genomic_DNA"/>
</dbReference>
<feature type="domain" description="DUF4351" evidence="1">
    <location>
        <begin position="20"/>
        <end position="73"/>
    </location>
</feature>
<dbReference type="OrthoDB" id="5562276at2"/>
<dbReference type="EMBL" id="PPGH01000013">
    <property type="protein sequence ID" value="PQJ97394.1"/>
    <property type="molecule type" value="Genomic_DNA"/>
</dbReference>
<protein>
    <recommendedName>
        <fullName evidence="1">DUF4351 domain-containing protein</fullName>
    </recommendedName>
</protein>
<keyword evidence="4" id="KW-1185">Reference proteome</keyword>
<dbReference type="PANTHER" id="PTHR35586:SF1">
    <property type="entry name" value="SLL1691 PROTEIN"/>
    <property type="match status" value="1"/>
</dbReference>
<organism evidence="2 4">
    <name type="scientific">Chromatium okenii</name>
    <dbReference type="NCBI Taxonomy" id="61644"/>
    <lineage>
        <taxon>Bacteria</taxon>
        <taxon>Pseudomonadati</taxon>
        <taxon>Pseudomonadota</taxon>
        <taxon>Gammaproteobacteria</taxon>
        <taxon>Chromatiales</taxon>
        <taxon>Chromatiaceae</taxon>
        <taxon>Chromatium</taxon>
    </lineage>
</organism>
<reference evidence="2 4" key="1">
    <citation type="submission" date="2018-01" db="EMBL/GenBank/DDBJ databases">
        <title>The complete genome sequence of Chromatium okenii LaCa, a purple sulfur bacterium with a turbulent life.</title>
        <authorList>
            <person name="Luedin S.M."/>
            <person name="Liechti N."/>
            <person name="Storelli N."/>
            <person name="Danza F."/>
            <person name="Wittwer M."/>
            <person name="Pothier J.F."/>
            <person name="Tonolla M.A."/>
        </authorList>
    </citation>
    <scope>NUCLEOTIDE SEQUENCE [LARGE SCALE GENOMIC DNA]</scope>
    <source>
        <strain evidence="2 4">LaCa</strain>
    </source>
</reference>
<proteinExistence type="predicted"/>
<sequence>MHKHFCAHFWEQQGLEQGLQKGRLEGETSLLERQFIKRFGALTEETRARLRASSSEQRQLWAERIFDALNLEDVFIDD</sequence>